<evidence type="ECO:0000313" key="6">
    <source>
        <dbReference type="EMBL" id="GEA34206.1"/>
    </source>
</evidence>
<dbReference type="SUPFAM" id="SSF46689">
    <property type="entry name" value="Homeodomain-like"/>
    <property type="match status" value="1"/>
</dbReference>
<dbReference type="RefSeq" id="WP_039773157.1">
    <property type="nucleotide sequence ID" value="NZ_BJLA01000036.1"/>
</dbReference>
<dbReference type="Proteomes" id="UP000325212">
    <property type="component" value="Unassembled WGS sequence"/>
</dbReference>
<evidence type="ECO:0000256" key="3">
    <source>
        <dbReference type="ARBA" id="ARBA00023163"/>
    </source>
</evidence>
<comment type="caution">
    <text evidence="6">The sequence shown here is derived from an EMBL/GenBank/DDBJ whole genome shotgun (WGS) entry which is preliminary data.</text>
</comment>
<dbReference type="EMBL" id="BJLA01000036">
    <property type="protein sequence ID" value="GEA34206.1"/>
    <property type="molecule type" value="Genomic_DNA"/>
</dbReference>
<dbReference type="InterPro" id="IPR009057">
    <property type="entry name" value="Homeodomain-like_sf"/>
</dbReference>
<dbReference type="InterPro" id="IPR035472">
    <property type="entry name" value="RpiR-like_SIS"/>
</dbReference>
<feature type="domain" description="SIS" evidence="5">
    <location>
        <begin position="123"/>
        <end position="263"/>
    </location>
</feature>
<evidence type="ECO:0000259" key="5">
    <source>
        <dbReference type="PROSITE" id="PS51464"/>
    </source>
</evidence>
<dbReference type="CDD" id="cd05013">
    <property type="entry name" value="SIS_RpiR"/>
    <property type="match status" value="1"/>
</dbReference>
<evidence type="ECO:0000259" key="4">
    <source>
        <dbReference type="PROSITE" id="PS51071"/>
    </source>
</evidence>
<dbReference type="InterPro" id="IPR036388">
    <property type="entry name" value="WH-like_DNA-bd_sf"/>
</dbReference>
<keyword evidence="7" id="KW-1185">Reference proteome</keyword>
<dbReference type="AlphaFoldDB" id="A0AAV3VF89"/>
<evidence type="ECO:0000313" key="7">
    <source>
        <dbReference type="Proteomes" id="UP000325212"/>
    </source>
</evidence>
<dbReference type="InterPro" id="IPR001347">
    <property type="entry name" value="SIS_dom"/>
</dbReference>
<evidence type="ECO:0000256" key="1">
    <source>
        <dbReference type="ARBA" id="ARBA00023015"/>
    </source>
</evidence>
<dbReference type="SUPFAM" id="SSF53697">
    <property type="entry name" value="SIS domain"/>
    <property type="match status" value="1"/>
</dbReference>
<keyword evidence="3" id="KW-0804">Transcription</keyword>
<dbReference type="Pfam" id="PF01418">
    <property type="entry name" value="HTH_6"/>
    <property type="match status" value="1"/>
</dbReference>
<dbReference type="GO" id="GO:0003700">
    <property type="term" value="F:DNA-binding transcription factor activity"/>
    <property type="evidence" value="ECO:0007669"/>
    <property type="project" value="InterPro"/>
</dbReference>
<feature type="domain" description="HTH rpiR-type" evidence="4">
    <location>
        <begin position="6"/>
        <end position="82"/>
    </location>
</feature>
<dbReference type="InterPro" id="IPR000281">
    <property type="entry name" value="HTH_RpiR"/>
</dbReference>
<reference evidence="6 7" key="1">
    <citation type="submission" date="2019-06" db="EMBL/GenBank/DDBJ databases">
        <title>Draft genome sequence of Clostridium diolis DSM 15410.</title>
        <authorList>
            <person name="Kobayashi H."/>
            <person name="Tanizawa Y."/>
            <person name="Tohno M."/>
        </authorList>
    </citation>
    <scope>NUCLEOTIDE SEQUENCE [LARGE SCALE GENOMIC DNA]</scope>
    <source>
        <strain evidence="6 7">DSM 15410</strain>
    </source>
</reference>
<dbReference type="PROSITE" id="PS51464">
    <property type="entry name" value="SIS"/>
    <property type="match status" value="1"/>
</dbReference>
<organism evidence="6 7">
    <name type="scientific">Clostridium diolis</name>
    <dbReference type="NCBI Taxonomy" id="223919"/>
    <lineage>
        <taxon>Bacteria</taxon>
        <taxon>Bacillati</taxon>
        <taxon>Bacillota</taxon>
        <taxon>Clostridia</taxon>
        <taxon>Eubacteriales</taxon>
        <taxon>Clostridiaceae</taxon>
        <taxon>Clostridium</taxon>
    </lineage>
</organism>
<protein>
    <submittedName>
        <fullName evidence="6">HTH-type transcriptional regulator</fullName>
    </submittedName>
</protein>
<sequence>MRNTVPAVIAKIISRQKNLTFSENEIANFVINNAEFVINNTITNIAIETKVSETSINRFCKKIGFKGFNDFKIALAQDNFYRNLKANDKSRDSHSLIDSIASDYNELILNTCSLINEMDLIKVVEMIKSAKKVNIFSVFGSWQSAIELKQRLNMMGIKAESYNDVYSMKLCSANSSQDDLIIGITRNISVRDIQEPLISGRQNNAKIVTITSYDSPKLSELTDIKIITSDKLAIENNTVISDNMTFLFTIDVIVGMLIKSNKKYLQKKLDSDALFESEQDYSNYYYNL</sequence>
<dbReference type="GO" id="GO:0003677">
    <property type="term" value="F:DNA binding"/>
    <property type="evidence" value="ECO:0007669"/>
    <property type="project" value="UniProtKB-KW"/>
</dbReference>
<keyword evidence="2" id="KW-0238">DNA-binding</keyword>
<name>A0AAV3VF89_9CLOT</name>
<keyword evidence="1" id="KW-0805">Transcription regulation</keyword>
<dbReference type="InterPro" id="IPR046348">
    <property type="entry name" value="SIS_dom_sf"/>
</dbReference>
<dbReference type="PROSITE" id="PS51071">
    <property type="entry name" value="HTH_RPIR"/>
    <property type="match status" value="1"/>
</dbReference>
<dbReference type="PANTHER" id="PTHR30514:SF21">
    <property type="entry name" value="RPIR-FAMILY TRANSCRIPTIONAL REGULATOR"/>
    <property type="match status" value="1"/>
</dbReference>
<dbReference type="PANTHER" id="PTHR30514">
    <property type="entry name" value="GLUCOKINASE"/>
    <property type="match status" value="1"/>
</dbReference>
<accession>A0AAV3VF89</accession>
<gene>
    <name evidence="6" type="ORF">CDIOL_51290</name>
</gene>
<evidence type="ECO:0000256" key="2">
    <source>
        <dbReference type="ARBA" id="ARBA00023125"/>
    </source>
</evidence>
<dbReference type="Gene3D" id="1.10.10.10">
    <property type="entry name" value="Winged helix-like DNA-binding domain superfamily/Winged helix DNA-binding domain"/>
    <property type="match status" value="1"/>
</dbReference>
<proteinExistence type="predicted"/>
<dbReference type="Gene3D" id="3.40.50.10490">
    <property type="entry name" value="Glucose-6-phosphate isomerase like protein, domain 1"/>
    <property type="match status" value="1"/>
</dbReference>
<dbReference type="GO" id="GO:0097367">
    <property type="term" value="F:carbohydrate derivative binding"/>
    <property type="evidence" value="ECO:0007669"/>
    <property type="project" value="InterPro"/>
</dbReference>
<dbReference type="GO" id="GO:1901135">
    <property type="term" value="P:carbohydrate derivative metabolic process"/>
    <property type="evidence" value="ECO:0007669"/>
    <property type="project" value="InterPro"/>
</dbReference>
<dbReference type="InterPro" id="IPR047640">
    <property type="entry name" value="RpiR-like"/>
</dbReference>